<evidence type="ECO:0000313" key="3">
    <source>
        <dbReference type="WBParaSite" id="PSU_v2.g429.t1"/>
    </source>
</evidence>
<sequence>MNVQLGIRETEINAKFEALLAREKAVQMKEDALEQREKLLEERENQLLEEQTMDPPVQLQKVVYNL</sequence>
<keyword evidence="2" id="KW-1185">Reference proteome</keyword>
<feature type="coiled-coil region" evidence="1">
    <location>
        <begin position="22"/>
        <end position="50"/>
    </location>
</feature>
<protein>
    <submittedName>
        <fullName evidence="3">Uncharacterized protein</fullName>
    </submittedName>
</protein>
<evidence type="ECO:0000256" key="1">
    <source>
        <dbReference type="SAM" id="Coils"/>
    </source>
</evidence>
<evidence type="ECO:0000313" key="2">
    <source>
        <dbReference type="Proteomes" id="UP000887577"/>
    </source>
</evidence>
<accession>A0A914YWE2</accession>
<keyword evidence="1" id="KW-0175">Coiled coil</keyword>
<name>A0A914YWE2_9BILA</name>
<dbReference type="WBParaSite" id="PSU_v2.g429.t1">
    <property type="protein sequence ID" value="PSU_v2.g429.t1"/>
    <property type="gene ID" value="PSU_v2.g429"/>
</dbReference>
<dbReference type="Proteomes" id="UP000887577">
    <property type="component" value="Unplaced"/>
</dbReference>
<reference evidence="3" key="1">
    <citation type="submission" date="2022-11" db="UniProtKB">
        <authorList>
            <consortium name="WormBaseParasite"/>
        </authorList>
    </citation>
    <scope>IDENTIFICATION</scope>
</reference>
<dbReference type="AlphaFoldDB" id="A0A914YWE2"/>
<organism evidence="2 3">
    <name type="scientific">Panagrolaimus superbus</name>
    <dbReference type="NCBI Taxonomy" id="310955"/>
    <lineage>
        <taxon>Eukaryota</taxon>
        <taxon>Metazoa</taxon>
        <taxon>Ecdysozoa</taxon>
        <taxon>Nematoda</taxon>
        <taxon>Chromadorea</taxon>
        <taxon>Rhabditida</taxon>
        <taxon>Tylenchina</taxon>
        <taxon>Panagrolaimomorpha</taxon>
        <taxon>Panagrolaimoidea</taxon>
        <taxon>Panagrolaimidae</taxon>
        <taxon>Panagrolaimus</taxon>
    </lineage>
</organism>
<proteinExistence type="predicted"/>